<dbReference type="Pfam" id="PF08638">
    <property type="entry name" value="Med14"/>
    <property type="match status" value="1"/>
</dbReference>
<comment type="subunit">
    <text evidence="9">Component of the Mediator complex.</text>
</comment>
<dbReference type="VEuPathDB" id="FungiDB:MSYG_1107"/>
<evidence type="ECO:0000256" key="9">
    <source>
        <dbReference type="RuleBase" id="RU365082"/>
    </source>
</evidence>
<dbReference type="Proteomes" id="UP000186303">
    <property type="component" value="Chromosome 2"/>
</dbReference>
<evidence type="ECO:0000256" key="1">
    <source>
        <dbReference type="ARBA" id="ARBA00004123"/>
    </source>
</evidence>
<keyword evidence="6 9" id="KW-0804">Transcription</keyword>
<evidence type="ECO:0000256" key="5">
    <source>
        <dbReference type="ARBA" id="ARBA00023159"/>
    </source>
</evidence>
<dbReference type="GO" id="GO:0006357">
    <property type="term" value="P:regulation of transcription by RNA polymerase II"/>
    <property type="evidence" value="ECO:0007669"/>
    <property type="project" value="InterPro"/>
</dbReference>
<dbReference type="OrthoDB" id="205099at2759"/>
<keyword evidence="5 9" id="KW-0010">Activator</keyword>
<dbReference type="AlphaFoldDB" id="A0A1M8A2W3"/>
<accession>A0A1M8A2W3</accession>
<evidence type="ECO:0000256" key="4">
    <source>
        <dbReference type="ARBA" id="ARBA00023015"/>
    </source>
</evidence>
<evidence type="ECO:0000256" key="3">
    <source>
        <dbReference type="ARBA" id="ARBA00019619"/>
    </source>
</evidence>
<dbReference type="GO" id="GO:0070847">
    <property type="term" value="C:core mediator complex"/>
    <property type="evidence" value="ECO:0007669"/>
    <property type="project" value="TreeGrafter"/>
</dbReference>
<dbReference type="GO" id="GO:0003712">
    <property type="term" value="F:transcription coregulator activity"/>
    <property type="evidence" value="ECO:0007669"/>
    <property type="project" value="UniProtKB-UniRule"/>
</dbReference>
<proteinExistence type="inferred from homology"/>
<evidence type="ECO:0000313" key="12">
    <source>
        <dbReference type="Proteomes" id="UP000186303"/>
    </source>
</evidence>
<evidence type="ECO:0000256" key="7">
    <source>
        <dbReference type="ARBA" id="ARBA00023242"/>
    </source>
</evidence>
<evidence type="ECO:0000256" key="2">
    <source>
        <dbReference type="ARBA" id="ARBA00007813"/>
    </source>
</evidence>
<dbReference type="PANTHER" id="PTHR12809">
    <property type="entry name" value="MEDIATOR COMPLEX SUBUNIT"/>
    <property type="match status" value="1"/>
</dbReference>
<comment type="function">
    <text evidence="9">Component of the Mediator complex, a coactivator involved in the regulated transcription of nearly all RNA polymerase II-dependent genes. Mediator functions as a bridge to convey information from gene-specific regulatory proteins to the basal RNA polymerase II transcription machinery. Mediator is recruited to promoters by direct interactions with regulatory proteins and serves as a scaffold for the assembly of a functional preinitiation complex with RNA polymerase II and the general transcription factors.</text>
</comment>
<keyword evidence="12" id="KW-1185">Reference proteome</keyword>
<protein>
    <recommendedName>
        <fullName evidence="3 9">Mediator of RNA polymerase II transcription subunit 14</fullName>
    </recommendedName>
    <alternativeName>
        <fullName evidence="8 9">Mediator complex subunit 14</fullName>
    </alternativeName>
</protein>
<evidence type="ECO:0000256" key="6">
    <source>
        <dbReference type="ARBA" id="ARBA00023163"/>
    </source>
</evidence>
<name>A0A1M8A2W3_MALS4</name>
<reference evidence="12" key="1">
    <citation type="journal article" date="2017" name="Nucleic Acids Res.">
        <title>Proteogenomics produces comprehensive and highly accurate protein-coding gene annotation in a complete genome assembly of Malassezia sympodialis.</title>
        <authorList>
            <person name="Zhu Y."/>
            <person name="Engstroem P.G."/>
            <person name="Tellgren-Roth C."/>
            <person name="Baudo C.D."/>
            <person name="Kennell J.C."/>
            <person name="Sun S."/>
            <person name="Billmyre R.B."/>
            <person name="Schroeder M.S."/>
            <person name="Andersson A."/>
            <person name="Holm T."/>
            <person name="Sigurgeirsson B."/>
            <person name="Wu G."/>
            <person name="Sankaranarayanan S.R."/>
            <person name="Siddharthan R."/>
            <person name="Sanyal K."/>
            <person name="Lundeberg J."/>
            <person name="Nystedt B."/>
            <person name="Boekhout T."/>
            <person name="Dawson T.L. Jr."/>
            <person name="Heitman J."/>
            <person name="Scheynius A."/>
            <person name="Lehtioe J."/>
        </authorList>
    </citation>
    <scope>NUCLEOTIDE SEQUENCE [LARGE SCALE GENOMIC DNA]</scope>
    <source>
        <strain evidence="12">ATCC 42132</strain>
    </source>
</reference>
<feature type="domain" description="Mediator complex subunit MED14 N-terminal" evidence="10">
    <location>
        <begin position="26"/>
        <end position="214"/>
    </location>
</feature>
<dbReference type="InterPro" id="IPR055122">
    <property type="entry name" value="Med14_N"/>
</dbReference>
<dbReference type="OMA" id="QLEILWY"/>
<gene>
    <name evidence="11" type="ORF">MSYG_1107</name>
</gene>
<evidence type="ECO:0000256" key="8">
    <source>
        <dbReference type="ARBA" id="ARBA00032007"/>
    </source>
</evidence>
<dbReference type="STRING" id="1230383.A0A1M8A2W3"/>
<dbReference type="PANTHER" id="PTHR12809:SF2">
    <property type="entry name" value="MEDIATOR OF RNA POLYMERASE II TRANSCRIPTION SUBUNIT 14"/>
    <property type="match status" value="1"/>
</dbReference>
<evidence type="ECO:0000313" key="11">
    <source>
        <dbReference type="EMBL" id="SHO76768.1"/>
    </source>
</evidence>
<sequence length="1048" mass="119380">MSSGGVGDVPIEQLLQELPLEDSNLVNLSVLVERLSNLAYQTIQSLSDTLPSLTSHAKRAKIFSTAIELRKIFVKLLVIVRWSKDVEMLNRARNVIGLLVEQQWAHEDVFSGLTQVRKILPNARMFDADLVTAIDILRTGTYNRLPKAIKDSTVPQEPMTDSEALEVMSQLDMVLRERLAYSELTPLGLYLSKIESGKAYFEAPELYNICLTTSGPAEDDRWWLLDFSFVDQVSELENLDTILTDPYLDHVYGTSDSILEQSSSNDDARPTLTRLHEFLEQESLQRQLHILYHQLENMFRFNWGSSIRFMLNAESRSLEIFYWTSHSVGATQKTEKTLLQGQLTLTLKTKERIGKDKVVSEIFSGSDAVSHSSFIEVNWSTDDRIQTYLTPEERNIQLKNLDGEELVLRTIQMHSMALMKFFQERIISHNGLSAGSSNICTLRMHAGSKYEPRNCLQLYVTDTIKIVLFVSVITGRLGLKMLESVDSANGLSLSLSQSHDVSLLRLADQINANISQLTELLFTFRLKCLRTDVQTQASWMGLPYLTSVMLGPGELKKLGISDGHPLLFLPLIVIPGFYLMLYFVPGRPLSMALISILTQNDEGKSMQTINSVKWLDKDQLSQYSITGQDLVHVPKRNAPEVSMTTSRYEGIQSRELELALHYCIATVVYSHLEVQFRLKLIPFMLVGATTNMTAPPESSPDPLLPSLCIHAKELLGPSADLASPNVSLQICDWWLPAQRRVEISMKLHLKTTLEGGDIVLFEGAILNLGTGVLKLICKDLTTVIDTLHQYWDQAARMCLLVNSISQYSGKRLNVSLKSVDHTYVRFLYEPTEKEAQKLHLSASIKFYGPNQSNRQRFGLDFSVDEYGHENKEATRRNPHSLIATVLGRSLDSLAKERMDIWYSMFQTNYQMLEITFPVLQTLEPLYYEALTNPDCPDVEIRDYNWFRIHFSENYTMDIRIISKERIMLSDSKSDLYLGQSNHQVHRESQDKNVLSAWTVMQQQQSLHLPNKPNDIPEEKKQIRNKENNIIILNYKDIICLNDIINFLK</sequence>
<dbReference type="EMBL" id="LT671822">
    <property type="protein sequence ID" value="SHO76768.1"/>
    <property type="molecule type" value="Genomic_DNA"/>
</dbReference>
<evidence type="ECO:0000259" key="10">
    <source>
        <dbReference type="Pfam" id="PF08638"/>
    </source>
</evidence>
<keyword evidence="4 9" id="KW-0805">Transcription regulation</keyword>
<comment type="similarity">
    <text evidence="2 9">Belongs to the Mediator complex subunit 14 family.</text>
</comment>
<organism evidence="11 12">
    <name type="scientific">Malassezia sympodialis (strain ATCC 42132)</name>
    <name type="common">Atopic eczema-associated yeast</name>
    <dbReference type="NCBI Taxonomy" id="1230383"/>
    <lineage>
        <taxon>Eukaryota</taxon>
        <taxon>Fungi</taxon>
        <taxon>Dikarya</taxon>
        <taxon>Basidiomycota</taxon>
        <taxon>Ustilaginomycotina</taxon>
        <taxon>Malasseziomycetes</taxon>
        <taxon>Malasseziales</taxon>
        <taxon>Malasseziaceae</taxon>
        <taxon>Malassezia</taxon>
    </lineage>
</organism>
<dbReference type="GO" id="GO:0016592">
    <property type="term" value="C:mediator complex"/>
    <property type="evidence" value="ECO:0007669"/>
    <property type="project" value="UniProtKB-UniRule"/>
</dbReference>
<keyword evidence="7 9" id="KW-0539">Nucleus</keyword>
<dbReference type="InterPro" id="IPR013947">
    <property type="entry name" value="Mediator_Med14"/>
</dbReference>
<comment type="subcellular location">
    <subcellularLocation>
        <location evidence="1 9">Nucleus</location>
    </subcellularLocation>
</comment>